<comment type="cofactor">
    <cofactor evidence="7">
        <name>Mg(2+)</name>
        <dbReference type="ChEBI" id="CHEBI:18420"/>
    </cofactor>
</comment>
<protein>
    <recommendedName>
        <fullName evidence="2 7">Orotate phosphoribosyltransferase</fullName>
        <shortName evidence="7">OPRT</shortName>
        <shortName evidence="7">OPRTase</shortName>
        <ecNumber evidence="2 7">2.4.2.10</ecNumber>
    </recommendedName>
</protein>
<comment type="caution">
    <text evidence="9">The sequence shown here is derived from an EMBL/GenBank/DDBJ whole genome shotgun (WGS) entry which is preliminary data.</text>
</comment>
<comment type="function">
    <text evidence="7">Catalyzes the transfer of a ribosyl phosphate group from 5-phosphoribose 1-diphosphate to orotate, leading to the formation of orotidine monophosphate (OMP).</text>
</comment>
<proteinExistence type="inferred from homology"/>
<evidence type="ECO:0000256" key="7">
    <source>
        <dbReference type="HAMAP-Rule" id="MF_01208"/>
    </source>
</evidence>
<comment type="pathway">
    <text evidence="1 7">Pyrimidine metabolism; UMP biosynthesis via de novo pathway; UMP from orotate: step 1/2.</text>
</comment>
<evidence type="ECO:0000313" key="10">
    <source>
        <dbReference type="Proteomes" id="UP000075787"/>
    </source>
</evidence>
<keyword evidence="3 7" id="KW-0328">Glycosyltransferase</keyword>
<comment type="catalytic activity">
    <reaction evidence="7">
        <text>orotidine 5'-phosphate + diphosphate = orotate + 5-phospho-alpha-D-ribose 1-diphosphate</text>
        <dbReference type="Rhea" id="RHEA:10380"/>
        <dbReference type="ChEBI" id="CHEBI:30839"/>
        <dbReference type="ChEBI" id="CHEBI:33019"/>
        <dbReference type="ChEBI" id="CHEBI:57538"/>
        <dbReference type="ChEBI" id="CHEBI:58017"/>
        <dbReference type="EC" id="2.4.2.10"/>
    </reaction>
</comment>
<sequence>MDTEEVLDVFRACGALLEGHFILSSGLRSPRYLQCARVMMHPVQGERLCRALAERINARLADGTIAGGGIDCVVSPAMGGVIVGYEVARQLGVPAMFTERVDGSFTLRRGFAIEPGWRVLMAEDVVTTGKSSRECIAAIEAAGGRVVAASALIDRSAGKVDLGVPLVSLTGLDVPSYDPNDLPPELAALPAVKPGSRGLA</sequence>
<evidence type="ECO:0000256" key="2">
    <source>
        <dbReference type="ARBA" id="ARBA00011971"/>
    </source>
</evidence>
<comment type="similarity">
    <text evidence="7">Belongs to the purine/pyrimidine phosphoribosyltransferase family. PyrE subfamily.</text>
</comment>
<evidence type="ECO:0000313" key="9">
    <source>
        <dbReference type="EMBL" id="KYO53817.1"/>
    </source>
</evidence>
<dbReference type="Proteomes" id="UP000075787">
    <property type="component" value="Unassembled WGS sequence"/>
</dbReference>
<dbReference type="PANTHER" id="PTHR19278">
    <property type="entry name" value="OROTATE PHOSPHORIBOSYLTRANSFERASE"/>
    <property type="match status" value="1"/>
</dbReference>
<comment type="subunit">
    <text evidence="7">Homodimer.</text>
</comment>
<dbReference type="EC" id="2.4.2.10" evidence="2 7"/>
<evidence type="ECO:0000256" key="6">
    <source>
        <dbReference type="ARBA" id="ARBA00022975"/>
    </source>
</evidence>
<dbReference type="Pfam" id="PF00156">
    <property type="entry name" value="Pribosyltran"/>
    <property type="match status" value="1"/>
</dbReference>
<dbReference type="UniPathway" id="UPA00070">
    <property type="reaction ID" value="UER00119"/>
</dbReference>
<dbReference type="PANTHER" id="PTHR19278:SF9">
    <property type="entry name" value="URIDINE 5'-MONOPHOSPHATE SYNTHASE"/>
    <property type="match status" value="1"/>
</dbReference>
<dbReference type="InterPro" id="IPR000836">
    <property type="entry name" value="PRTase_dom"/>
</dbReference>
<dbReference type="NCBIfam" id="TIGR01367">
    <property type="entry name" value="pyrE_Therm"/>
    <property type="match status" value="1"/>
</dbReference>
<dbReference type="SUPFAM" id="SSF53271">
    <property type="entry name" value="PRTase-like"/>
    <property type="match status" value="1"/>
</dbReference>
<feature type="binding site" evidence="7">
    <location>
        <position position="155"/>
    </location>
    <ligand>
        <name>orotate</name>
        <dbReference type="ChEBI" id="CHEBI:30839"/>
    </ligand>
</feature>
<keyword evidence="6 7" id="KW-0665">Pyrimidine biosynthesis</keyword>
<comment type="caution">
    <text evidence="7">Lacks conserved residue(s) required for the propagation of feature annotation.</text>
</comment>
<feature type="binding site" description="in other chain" evidence="7">
    <location>
        <begin position="123"/>
        <end position="131"/>
    </location>
    <ligand>
        <name>5-phospho-alpha-D-ribose 1-diphosphate</name>
        <dbReference type="ChEBI" id="CHEBI:58017"/>
        <note>ligand shared between dimeric partners</note>
    </ligand>
</feature>
<dbReference type="GO" id="GO:0019856">
    <property type="term" value="P:pyrimidine nucleobase biosynthetic process"/>
    <property type="evidence" value="ECO:0007669"/>
    <property type="project" value="InterPro"/>
</dbReference>
<evidence type="ECO:0000256" key="3">
    <source>
        <dbReference type="ARBA" id="ARBA00022676"/>
    </source>
</evidence>
<organism evidence="9 10">
    <name type="scientific">Tistrella mobilis</name>
    <dbReference type="NCBI Taxonomy" id="171437"/>
    <lineage>
        <taxon>Bacteria</taxon>
        <taxon>Pseudomonadati</taxon>
        <taxon>Pseudomonadota</taxon>
        <taxon>Alphaproteobacteria</taxon>
        <taxon>Geminicoccales</taxon>
        <taxon>Geminicoccaceae</taxon>
        <taxon>Tistrella</taxon>
    </lineage>
</organism>
<dbReference type="OrthoDB" id="9802134at2"/>
<dbReference type="InterPro" id="IPR023031">
    <property type="entry name" value="OPRT"/>
</dbReference>
<dbReference type="EMBL" id="LPZR01000106">
    <property type="protein sequence ID" value="KYO53817.1"/>
    <property type="molecule type" value="Genomic_DNA"/>
</dbReference>
<evidence type="ECO:0000256" key="1">
    <source>
        <dbReference type="ARBA" id="ARBA00004889"/>
    </source>
</evidence>
<feature type="binding site" evidence="7">
    <location>
        <position position="127"/>
    </location>
    <ligand>
        <name>orotate</name>
        <dbReference type="ChEBI" id="CHEBI:30839"/>
    </ligand>
</feature>
<dbReference type="GO" id="GO:0000287">
    <property type="term" value="F:magnesium ion binding"/>
    <property type="evidence" value="ECO:0007669"/>
    <property type="project" value="UniProtKB-UniRule"/>
</dbReference>
<keyword evidence="5 7" id="KW-0460">Magnesium</keyword>
<evidence type="ECO:0000256" key="4">
    <source>
        <dbReference type="ARBA" id="ARBA00022679"/>
    </source>
</evidence>
<reference evidence="9 10" key="1">
    <citation type="submission" date="2015-12" db="EMBL/GenBank/DDBJ databases">
        <title>Genome sequence of Tistrella mobilis MCCC 1A02139.</title>
        <authorList>
            <person name="Lu L."/>
            <person name="Lai Q."/>
            <person name="Shao Z."/>
            <person name="Qian P."/>
        </authorList>
    </citation>
    <scope>NUCLEOTIDE SEQUENCE [LARGE SCALE GENOMIC DNA]</scope>
    <source>
        <strain evidence="9 10">MCCC 1A02139</strain>
    </source>
</reference>
<dbReference type="AlphaFoldDB" id="A0A161Q588"/>
<dbReference type="RefSeq" id="WP_062763425.1">
    <property type="nucleotide sequence ID" value="NZ_CP121027.1"/>
</dbReference>
<dbReference type="GO" id="GO:0044205">
    <property type="term" value="P:'de novo' UMP biosynthetic process"/>
    <property type="evidence" value="ECO:0007669"/>
    <property type="project" value="UniProtKB-UniRule"/>
</dbReference>
<dbReference type="GeneID" id="97241975"/>
<dbReference type="GO" id="GO:0004588">
    <property type="term" value="F:orotate phosphoribosyltransferase activity"/>
    <property type="evidence" value="ECO:0007669"/>
    <property type="project" value="UniProtKB-UniRule"/>
</dbReference>
<accession>A0A161Q588</accession>
<dbReference type="Gene3D" id="3.40.50.2020">
    <property type="match status" value="1"/>
</dbReference>
<evidence type="ECO:0000256" key="5">
    <source>
        <dbReference type="ARBA" id="ARBA00022842"/>
    </source>
</evidence>
<dbReference type="CDD" id="cd06223">
    <property type="entry name" value="PRTases_typeI"/>
    <property type="match status" value="1"/>
</dbReference>
<keyword evidence="4 7" id="KW-0808">Transferase</keyword>
<dbReference type="InterPro" id="IPR006273">
    <property type="entry name" value="Orotate_PRibTrfase_bac"/>
</dbReference>
<feature type="binding site" evidence="7">
    <location>
        <position position="100"/>
    </location>
    <ligand>
        <name>5-phospho-alpha-D-ribose 1-diphosphate</name>
        <dbReference type="ChEBI" id="CHEBI:58017"/>
        <note>ligand shared between dimeric partners</note>
    </ligand>
</feature>
<evidence type="ECO:0000259" key="8">
    <source>
        <dbReference type="Pfam" id="PF00156"/>
    </source>
</evidence>
<gene>
    <name evidence="7" type="primary">pyrE</name>
    <name evidence="9" type="ORF">AUP44_26195</name>
</gene>
<name>A0A161Q588_9PROT</name>
<feature type="domain" description="Phosphoribosyltransferase" evidence="8">
    <location>
        <begin position="47"/>
        <end position="160"/>
    </location>
</feature>
<dbReference type="InterPro" id="IPR029057">
    <property type="entry name" value="PRTase-like"/>
</dbReference>
<dbReference type="HAMAP" id="MF_01208">
    <property type="entry name" value="PyrE"/>
    <property type="match status" value="1"/>
</dbReference>